<evidence type="ECO:0000256" key="1">
    <source>
        <dbReference type="SAM" id="MobiDB-lite"/>
    </source>
</evidence>
<feature type="compositionally biased region" description="Basic residues" evidence="1">
    <location>
        <begin position="1"/>
        <end position="10"/>
    </location>
</feature>
<dbReference type="RefSeq" id="XP_031865738.1">
    <property type="nucleotide sequence ID" value="XM_032017831.1"/>
</dbReference>
<reference evidence="3 4" key="1">
    <citation type="journal article" date="2018" name="IMA Fungus">
        <title>IMA Genome-F 9: Draft genome sequence of Annulohypoxylon stygium, Aspergillus mulundensis, Berkeleyomyces basicola (syn. Thielaviopsis basicola), Ceratocystis smalleyi, two Cercospora beticola strains, Coleophoma cylindrospora, Fusarium fracticaudum, Phialophora cf. hyalina, and Morchella septimelata.</title>
        <authorList>
            <person name="Wingfield B.D."/>
            <person name="Bills G.F."/>
            <person name="Dong Y."/>
            <person name="Huang W."/>
            <person name="Nel W.J."/>
            <person name="Swalarsk-Parry B.S."/>
            <person name="Vaghefi N."/>
            <person name="Wilken P.M."/>
            <person name="An Z."/>
            <person name="de Beer Z.W."/>
            <person name="De Vos L."/>
            <person name="Chen L."/>
            <person name="Duong T.A."/>
            <person name="Gao Y."/>
            <person name="Hammerbacher A."/>
            <person name="Kikkert J.R."/>
            <person name="Li Y."/>
            <person name="Li H."/>
            <person name="Li K."/>
            <person name="Li Q."/>
            <person name="Liu X."/>
            <person name="Ma X."/>
            <person name="Naidoo K."/>
            <person name="Pethybridge S.J."/>
            <person name="Sun J."/>
            <person name="Steenkamp E.T."/>
            <person name="van der Nest M.A."/>
            <person name="van Wyk S."/>
            <person name="Wingfield M.J."/>
            <person name="Xiong C."/>
            <person name="Yue Q."/>
            <person name="Zhang X."/>
        </authorList>
    </citation>
    <scope>NUCLEOTIDE SEQUENCE [LARGE SCALE GENOMIC DNA]</scope>
    <source>
        <strain evidence="3 4">BP 5553</strain>
    </source>
</reference>
<dbReference type="GeneID" id="43602057"/>
<evidence type="ECO:0000259" key="2">
    <source>
        <dbReference type="Pfam" id="PF06985"/>
    </source>
</evidence>
<feature type="region of interest" description="Disordered" evidence="1">
    <location>
        <begin position="1"/>
        <end position="30"/>
    </location>
</feature>
<feature type="domain" description="Heterokaryon incompatibility" evidence="2">
    <location>
        <begin position="224"/>
        <end position="392"/>
    </location>
</feature>
<dbReference type="InterPro" id="IPR010730">
    <property type="entry name" value="HET"/>
</dbReference>
<organism evidence="3 4">
    <name type="scientific">Venustampulla echinocandica</name>
    <dbReference type="NCBI Taxonomy" id="2656787"/>
    <lineage>
        <taxon>Eukaryota</taxon>
        <taxon>Fungi</taxon>
        <taxon>Dikarya</taxon>
        <taxon>Ascomycota</taxon>
        <taxon>Pezizomycotina</taxon>
        <taxon>Leotiomycetes</taxon>
        <taxon>Helotiales</taxon>
        <taxon>Pleuroascaceae</taxon>
        <taxon>Venustampulla</taxon>
    </lineage>
</organism>
<name>A0A370TC53_9HELO</name>
<dbReference type="EMBL" id="NPIC01000011">
    <property type="protein sequence ID" value="RDL31806.1"/>
    <property type="molecule type" value="Genomic_DNA"/>
</dbReference>
<comment type="caution">
    <text evidence="3">The sequence shown here is derived from an EMBL/GenBank/DDBJ whole genome shotgun (WGS) entry which is preliminary data.</text>
</comment>
<dbReference type="OrthoDB" id="8300194at2759"/>
<sequence length="745" mass="83876">MFKKLKRLAPRKPASTNGIQTQGELCPPPSDPALGEIPEIRVQVEELSNFYDPVTPRPCMTCGPLTTCTEQPVPIEALFRSFDNGCSICSLFWKVYIQAGNLGPVHYVSTWSGNKGAFGVYLIKKRVEDGNEVAGETVAVVVLAADGERSPSPFPWLPNVIKSPFNRSQLRDIQMLSAWINDCQANHPSCQQSMHPKLPTRIIDVGSGTAQPFLKITHGEVGRYIALSHRWGALDSQLKMLITKRENIEDFCRMIPFESFPLTFRHAIEVSRSLGIQYLWIDSLCIVQDDLQDWEIEAARMGDIYENAYATLFAERANHCDDGLFQTVEDKSIATDWVREIESRNPQTNDQYWILASFRHSYYPNSLSPEEAFCLVDKPISQLQSRGWIMQEEILSRRKICFSRTELHWQCRSMSRCECGLKSLADERFTNDLTRNLLLTQRGDGSVTRGLSASGSNAGRTTDLNKSWKKLIGIYSRRTFTYERDRLSALAGAASKLGRSSQNYLAGIWREDAGDQLLWRGWNRNGAPCGRHEAYYAPTWSWASLRGGISFCSLSGSTISHSGENSPAPTQIWRIMDGSCQPSGENPMGPVSMGMLRIQSKIAPVFVDECEGPASDLKDNYGIFERRGIYEQNRNGKTYHLVLRSYIGAGKSTGGASHDTIISLDTKDDWKMFTGKKAQQCYYLIAQVGTITGATMSDETSRTMGLLIRESAIHQGYWERVCLVSPKGWWRDWRHLAEDREIILA</sequence>
<dbReference type="AlphaFoldDB" id="A0A370TC53"/>
<protein>
    <recommendedName>
        <fullName evidence="2">Heterokaryon incompatibility domain-containing protein</fullName>
    </recommendedName>
</protein>
<dbReference type="PANTHER" id="PTHR33112:SF15">
    <property type="entry name" value="HETEROKARYON INCOMPATIBILITY DOMAIN-CONTAINING PROTEIN"/>
    <property type="match status" value="1"/>
</dbReference>
<proteinExistence type="predicted"/>
<dbReference type="PANTHER" id="PTHR33112">
    <property type="entry name" value="DOMAIN PROTEIN, PUTATIVE-RELATED"/>
    <property type="match status" value="1"/>
</dbReference>
<feature type="compositionally biased region" description="Polar residues" evidence="1">
    <location>
        <begin position="14"/>
        <end position="23"/>
    </location>
</feature>
<evidence type="ECO:0000313" key="4">
    <source>
        <dbReference type="Proteomes" id="UP000254866"/>
    </source>
</evidence>
<evidence type="ECO:0000313" key="3">
    <source>
        <dbReference type="EMBL" id="RDL31806.1"/>
    </source>
</evidence>
<accession>A0A370TC53</accession>
<dbReference type="Pfam" id="PF06985">
    <property type="entry name" value="HET"/>
    <property type="match status" value="1"/>
</dbReference>
<keyword evidence="4" id="KW-1185">Reference proteome</keyword>
<gene>
    <name evidence="3" type="ORF">BP5553_09208</name>
</gene>
<dbReference type="Proteomes" id="UP000254866">
    <property type="component" value="Unassembled WGS sequence"/>
</dbReference>